<dbReference type="PROSITE" id="PS50011">
    <property type="entry name" value="PROTEIN_KINASE_DOM"/>
    <property type="match status" value="1"/>
</dbReference>
<evidence type="ECO:0000256" key="1">
    <source>
        <dbReference type="ARBA" id="ARBA00022527"/>
    </source>
</evidence>
<evidence type="ECO:0000256" key="4">
    <source>
        <dbReference type="ARBA" id="ARBA00022777"/>
    </source>
</evidence>
<dbReference type="PANTHER" id="PTHR24346">
    <property type="entry name" value="MAP/MICROTUBULE AFFINITY-REGULATING KINASE"/>
    <property type="match status" value="1"/>
</dbReference>
<dbReference type="EMBL" id="JAPFFF010000002">
    <property type="protein sequence ID" value="KAK8897760.1"/>
    <property type="molecule type" value="Genomic_DNA"/>
</dbReference>
<name>A0ABR2L320_9EUKA</name>
<keyword evidence="9" id="KW-1185">Reference proteome</keyword>
<protein>
    <recommendedName>
        <fullName evidence="7">Protein kinase domain-containing protein</fullName>
    </recommendedName>
</protein>
<keyword evidence="2" id="KW-0808">Transferase</keyword>
<dbReference type="CDD" id="cd14003">
    <property type="entry name" value="STKc_AMPK-like"/>
    <property type="match status" value="1"/>
</dbReference>
<dbReference type="Proteomes" id="UP001470230">
    <property type="component" value="Unassembled WGS sequence"/>
</dbReference>
<gene>
    <name evidence="8" type="ORF">M9Y10_015726</name>
</gene>
<dbReference type="PROSITE" id="PS00108">
    <property type="entry name" value="PROTEIN_KINASE_ST"/>
    <property type="match status" value="1"/>
</dbReference>
<dbReference type="SMART" id="SM00220">
    <property type="entry name" value="S_TKc"/>
    <property type="match status" value="1"/>
</dbReference>
<evidence type="ECO:0000313" key="9">
    <source>
        <dbReference type="Proteomes" id="UP001470230"/>
    </source>
</evidence>
<proteinExistence type="predicted"/>
<feature type="domain" description="Protein kinase" evidence="7">
    <location>
        <begin position="14"/>
        <end position="301"/>
    </location>
</feature>
<feature type="region of interest" description="Disordered" evidence="6">
    <location>
        <begin position="410"/>
        <end position="433"/>
    </location>
</feature>
<dbReference type="PANTHER" id="PTHR24346:SF82">
    <property type="entry name" value="KP78A-RELATED"/>
    <property type="match status" value="1"/>
</dbReference>
<evidence type="ECO:0000256" key="6">
    <source>
        <dbReference type="SAM" id="MobiDB-lite"/>
    </source>
</evidence>
<evidence type="ECO:0000259" key="7">
    <source>
        <dbReference type="PROSITE" id="PS50011"/>
    </source>
</evidence>
<dbReference type="SUPFAM" id="SSF56112">
    <property type="entry name" value="Protein kinase-like (PK-like)"/>
    <property type="match status" value="1"/>
</dbReference>
<reference evidence="8 9" key="1">
    <citation type="submission" date="2024-04" db="EMBL/GenBank/DDBJ databases">
        <title>Tritrichomonas musculus Genome.</title>
        <authorList>
            <person name="Alves-Ferreira E."/>
            <person name="Grigg M."/>
            <person name="Lorenzi H."/>
            <person name="Galac M."/>
        </authorList>
    </citation>
    <scope>NUCLEOTIDE SEQUENCE [LARGE SCALE GENOMIC DNA]</scope>
    <source>
        <strain evidence="8 9">EAF2021</strain>
    </source>
</reference>
<keyword evidence="1" id="KW-0723">Serine/threonine-protein kinase</keyword>
<sequence>MNPENFLGKIICKYKIIKIIGEGAFSTVCLAEEIGTKEDLKDNNISYYKKPKEDEKKGVFARKPPLKEGPKKNYVACKIIPRIKVDEKKISTRLDQEIRINQMMHHPNVVQLIDVYKDDSFYYVFLEFCECGELFQIIIKKNRLSENEAAIYFKQILIGVQYIHSLNIAHRDLKPENILVDKFGRVKISDFGLSKLFNSKGLTTTPCGSPCYTSPEVISGLPYDGKKSDIWSCGVILYALTTGFLPWTQRVQSKMFEQIKNGEYSVPPFVSNTCADLIYRLMTVDPERRITIDEALNHPFLKDVLVPLAKLDIKYVSLRKVDRILSVDRSFEYEDIIGRISKGNSNSDSKYRKTLIKASNDIETSNAKKIEKRKTDNISLIVQKRKNRENVIEKNKREACHLFNKMSSKENIDMHPISGNDEKQNNKSKKKNNDITINLTLPYSVSPRKLNNRFKFMNQFGIPSLFPRRSEQIPSQK</sequence>
<evidence type="ECO:0000313" key="8">
    <source>
        <dbReference type="EMBL" id="KAK8897760.1"/>
    </source>
</evidence>
<dbReference type="InterPro" id="IPR000719">
    <property type="entry name" value="Prot_kinase_dom"/>
</dbReference>
<keyword evidence="5" id="KW-0067">ATP-binding</keyword>
<evidence type="ECO:0000256" key="5">
    <source>
        <dbReference type="ARBA" id="ARBA00022840"/>
    </source>
</evidence>
<comment type="caution">
    <text evidence="8">The sequence shown here is derived from an EMBL/GenBank/DDBJ whole genome shotgun (WGS) entry which is preliminary data.</text>
</comment>
<dbReference type="InterPro" id="IPR008271">
    <property type="entry name" value="Ser/Thr_kinase_AS"/>
</dbReference>
<organism evidence="8 9">
    <name type="scientific">Tritrichomonas musculus</name>
    <dbReference type="NCBI Taxonomy" id="1915356"/>
    <lineage>
        <taxon>Eukaryota</taxon>
        <taxon>Metamonada</taxon>
        <taxon>Parabasalia</taxon>
        <taxon>Tritrichomonadida</taxon>
        <taxon>Tritrichomonadidae</taxon>
        <taxon>Tritrichomonas</taxon>
    </lineage>
</organism>
<evidence type="ECO:0000256" key="2">
    <source>
        <dbReference type="ARBA" id="ARBA00022679"/>
    </source>
</evidence>
<dbReference type="InterPro" id="IPR011009">
    <property type="entry name" value="Kinase-like_dom_sf"/>
</dbReference>
<dbReference type="Pfam" id="PF00069">
    <property type="entry name" value="Pkinase"/>
    <property type="match status" value="1"/>
</dbReference>
<evidence type="ECO:0000256" key="3">
    <source>
        <dbReference type="ARBA" id="ARBA00022741"/>
    </source>
</evidence>
<dbReference type="Gene3D" id="1.10.510.10">
    <property type="entry name" value="Transferase(Phosphotransferase) domain 1"/>
    <property type="match status" value="1"/>
</dbReference>
<accession>A0ABR2L320</accession>
<keyword evidence="4" id="KW-0418">Kinase</keyword>
<keyword evidence="3" id="KW-0547">Nucleotide-binding</keyword>